<evidence type="ECO:0000313" key="1">
    <source>
        <dbReference type="EMBL" id="MBX46710.1"/>
    </source>
</evidence>
<dbReference type="AlphaFoldDB" id="A0A2P2NW81"/>
<organism evidence="1">
    <name type="scientific">Rhizophora mucronata</name>
    <name type="common">Asiatic mangrove</name>
    <dbReference type="NCBI Taxonomy" id="61149"/>
    <lineage>
        <taxon>Eukaryota</taxon>
        <taxon>Viridiplantae</taxon>
        <taxon>Streptophyta</taxon>
        <taxon>Embryophyta</taxon>
        <taxon>Tracheophyta</taxon>
        <taxon>Spermatophyta</taxon>
        <taxon>Magnoliopsida</taxon>
        <taxon>eudicotyledons</taxon>
        <taxon>Gunneridae</taxon>
        <taxon>Pentapetalae</taxon>
        <taxon>rosids</taxon>
        <taxon>fabids</taxon>
        <taxon>Malpighiales</taxon>
        <taxon>Rhizophoraceae</taxon>
        <taxon>Rhizophora</taxon>
    </lineage>
</organism>
<protein>
    <submittedName>
        <fullName evidence="1">Uncharacterized protein</fullName>
    </submittedName>
</protein>
<name>A0A2P2NW81_RHIMU</name>
<accession>A0A2P2NW81</accession>
<sequence>MDPAWNSGKWEIQRQPLKEHLKDCEDEIETE</sequence>
<reference evidence="1" key="1">
    <citation type="submission" date="2018-02" db="EMBL/GenBank/DDBJ databases">
        <title>Rhizophora mucronata_Transcriptome.</title>
        <authorList>
            <person name="Meera S.P."/>
            <person name="Sreeshan A."/>
            <person name="Augustine A."/>
        </authorList>
    </citation>
    <scope>NUCLEOTIDE SEQUENCE</scope>
    <source>
        <tissue evidence="1">Leaf</tissue>
    </source>
</reference>
<dbReference type="EMBL" id="GGEC01066226">
    <property type="protein sequence ID" value="MBX46710.1"/>
    <property type="molecule type" value="Transcribed_RNA"/>
</dbReference>
<proteinExistence type="predicted"/>